<dbReference type="InterPro" id="IPR050900">
    <property type="entry name" value="Transposase_IS3/IS150/IS904"/>
</dbReference>
<reference evidence="5" key="1">
    <citation type="submission" date="2016-11" db="EMBL/GenBank/DDBJ databases">
        <authorList>
            <person name="Varghese N."/>
            <person name="Submissions S."/>
        </authorList>
    </citation>
    <scope>NUCLEOTIDE SEQUENCE [LARGE SCALE GENOMIC DNA]</scope>
    <source>
        <strain evidence="5">C3</strain>
    </source>
</reference>
<protein>
    <submittedName>
        <fullName evidence="4">Transposase InsO and inactivated derivatives</fullName>
    </submittedName>
</protein>
<dbReference type="NCBIfam" id="NF033516">
    <property type="entry name" value="transpos_IS3"/>
    <property type="match status" value="1"/>
</dbReference>
<dbReference type="InterPro" id="IPR003141">
    <property type="entry name" value="Pol/His_phosphatase_N"/>
</dbReference>
<evidence type="ECO:0000313" key="4">
    <source>
        <dbReference type="EMBL" id="SFW32312.1"/>
    </source>
</evidence>
<evidence type="ECO:0000256" key="2">
    <source>
        <dbReference type="SAM" id="Coils"/>
    </source>
</evidence>
<dbReference type="SMART" id="SM00481">
    <property type="entry name" value="POLIIIAc"/>
    <property type="match status" value="1"/>
</dbReference>
<dbReference type="InterPro" id="IPR004013">
    <property type="entry name" value="PHP_dom"/>
</dbReference>
<dbReference type="InterPro" id="IPR016195">
    <property type="entry name" value="Pol/histidinol_Pase-like"/>
</dbReference>
<evidence type="ECO:0000259" key="3">
    <source>
        <dbReference type="PROSITE" id="PS50994"/>
    </source>
</evidence>
<comment type="function">
    <text evidence="1">Involved in the transposition of the insertion sequence.</text>
</comment>
<dbReference type="GO" id="GO:0003824">
    <property type="term" value="F:catalytic activity"/>
    <property type="evidence" value="ECO:0007669"/>
    <property type="project" value="InterPro"/>
</dbReference>
<evidence type="ECO:0000313" key="5">
    <source>
        <dbReference type="Proteomes" id="UP000182958"/>
    </source>
</evidence>
<keyword evidence="2" id="KW-0175">Coiled coil</keyword>
<evidence type="ECO:0000256" key="1">
    <source>
        <dbReference type="ARBA" id="ARBA00002286"/>
    </source>
</evidence>
<gene>
    <name evidence="4" type="ORF">SAMN02910323_1307</name>
</gene>
<dbReference type="GO" id="GO:0015074">
    <property type="term" value="P:DNA integration"/>
    <property type="evidence" value="ECO:0007669"/>
    <property type="project" value="InterPro"/>
</dbReference>
<dbReference type="SUPFAM" id="SSF53098">
    <property type="entry name" value="Ribonuclease H-like"/>
    <property type="match status" value="1"/>
</dbReference>
<dbReference type="EMBL" id="FPJA01000005">
    <property type="protein sequence ID" value="SFW32312.1"/>
    <property type="molecule type" value="Genomic_DNA"/>
</dbReference>
<dbReference type="Gene3D" id="3.30.420.10">
    <property type="entry name" value="Ribonuclease H-like superfamily/Ribonuclease H"/>
    <property type="match status" value="1"/>
</dbReference>
<feature type="domain" description="Integrase catalytic" evidence="3">
    <location>
        <begin position="543"/>
        <end position="707"/>
    </location>
</feature>
<dbReference type="Proteomes" id="UP000182958">
    <property type="component" value="Unassembled WGS sequence"/>
</dbReference>
<dbReference type="Pfam" id="PF13276">
    <property type="entry name" value="HTH_21"/>
    <property type="match status" value="1"/>
</dbReference>
<dbReference type="PROSITE" id="PS50994">
    <property type="entry name" value="INTEGRASE"/>
    <property type="match status" value="1"/>
</dbReference>
<dbReference type="PANTHER" id="PTHR46889:SF4">
    <property type="entry name" value="TRANSPOSASE INSO FOR INSERTION SEQUENCE ELEMENT IS911B-RELATED"/>
    <property type="match status" value="1"/>
</dbReference>
<name>A0A1K1NA33_SELRU</name>
<keyword evidence="5" id="KW-1185">Reference proteome</keyword>
<dbReference type="InterPro" id="IPR001584">
    <property type="entry name" value="Integrase_cat-core"/>
</dbReference>
<dbReference type="GO" id="GO:0003676">
    <property type="term" value="F:nucleic acid binding"/>
    <property type="evidence" value="ECO:0007669"/>
    <property type="project" value="InterPro"/>
</dbReference>
<dbReference type="InterPro" id="IPR048020">
    <property type="entry name" value="Transpos_IS3"/>
</dbReference>
<accession>A0A1K1NA33</accession>
<dbReference type="InterPro" id="IPR036397">
    <property type="entry name" value="RNaseH_sf"/>
</dbReference>
<dbReference type="SUPFAM" id="SSF89550">
    <property type="entry name" value="PHP domain-like"/>
    <property type="match status" value="1"/>
</dbReference>
<proteinExistence type="predicted"/>
<sequence length="710" mass="81750">MESFNYGGSTWAKWDLHIHSDASDGKQTPQQIIDEAVNKGISVIALTDHHTVSNIDEIKKYAASKNIVVISGIEFRTEYGAKSVHMIGLFPEKYGNIALNQKGLEELILSPLKLSRTAIVAKGKEEKPEVNNDEAFKIGMFKVQVDFKDAADLIHRYGGLVSVHAGNKTNSIEEMKHEGRGTTNVKDVVDSLGTLKEEWLTNYIDICEIGSALDRNADFYVETYYFHMVCIQERGLRTKSWTLMEDITMSFSLEQKQKALQLYDETKSVTTVIIRLGYPTRQCLYCWLREREAPIKPLKVRKKFINTVEHPLHPSVETKLNILHRCFELGENVQLVSEETGYSRVSIYTWRRRYIKEGRLALMNSKDIPRDSLKESSLETSQNELDALKQKMHDMQLEMDILKETIAVLKKDPGINLEPLKNREKVVIIDALQQKYSLPELLLKLGLSRSSYYYQKKIQKRIDKYASLKEKIRKIFFENRQCYGYRRIYGILRRDGIILSEKVIRRIMSEEGLRVPVKSHKRYSSYQGEITPSVENLLNRDFHADAPNKKWLTDITELSIAAGKVYLSALVDCFDGMIVAWKLGTSPNANLVNSMLEDGIRQLGPGEHPIVHTDRGCHYRWPGWIECMEAAHLTRPMSKKGCSPDNAACEGFWGRLKNEMFYPGRWTEISIDAFMDEVNCYIRWYNQVRIKESLGYLSPREYRQKLGIIA</sequence>
<feature type="coiled-coil region" evidence="2">
    <location>
        <begin position="378"/>
        <end position="412"/>
    </location>
</feature>
<dbReference type="Pfam" id="PF13333">
    <property type="entry name" value="rve_2"/>
    <property type="match status" value="1"/>
</dbReference>
<organism evidence="4 5">
    <name type="scientific">Selenomonas ruminantium</name>
    <dbReference type="NCBI Taxonomy" id="971"/>
    <lineage>
        <taxon>Bacteria</taxon>
        <taxon>Bacillati</taxon>
        <taxon>Bacillota</taxon>
        <taxon>Negativicutes</taxon>
        <taxon>Selenomonadales</taxon>
        <taxon>Selenomonadaceae</taxon>
        <taxon>Selenomonas</taxon>
    </lineage>
</organism>
<dbReference type="SUPFAM" id="SSF46689">
    <property type="entry name" value="Homeodomain-like"/>
    <property type="match status" value="1"/>
</dbReference>
<dbReference type="Pfam" id="PF00665">
    <property type="entry name" value="rve"/>
    <property type="match status" value="1"/>
</dbReference>
<dbReference type="AlphaFoldDB" id="A0A1K1NA33"/>
<dbReference type="Pfam" id="PF02811">
    <property type="entry name" value="PHP"/>
    <property type="match status" value="1"/>
</dbReference>
<dbReference type="InterPro" id="IPR025948">
    <property type="entry name" value="HTH-like_dom"/>
</dbReference>
<dbReference type="InterPro" id="IPR012337">
    <property type="entry name" value="RNaseH-like_sf"/>
</dbReference>
<dbReference type="Gene3D" id="3.20.20.140">
    <property type="entry name" value="Metal-dependent hydrolases"/>
    <property type="match status" value="1"/>
</dbReference>
<dbReference type="InterPro" id="IPR009057">
    <property type="entry name" value="Homeodomain-like_sf"/>
</dbReference>
<dbReference type="PANTHER" id="PTHR46889">
    <property type="entry name" value="TRANSPOSASE INSF FOR INSERTION SEQUENCE IS3B-RELATED"/>
    <property type="match status" value="1"/>
</dbReference>